<dbReference type="GO" id="GO:0019005">
    <property type="term" value="C:SCF ubiquitin ligase complex"/>
    <property type="evidence" value="ECO:0007669"/>
    <property type="project" value="TreeGrafter"/>
</dbReference>
<dbReference type="STRING" id="307972.A0A2G8KU57"/>
<feature type="region of interest" description="Disordered" evidence="1">
    <location>
        <begin position="115"/>
        <end position="158"/>
    </location>
</feature>
<organism evidence="3 4">
    <name type="scientific">Stichopus japonicus</name>
    <name type="common">Sea cucumber</name>
    <dbReference type="NCBI Taxonomy" id="307972"/>
    <lineage>
        <taxon>Eukaryota</taxon>
        <taxon>Metazoa</taxon>
        <taxon>Echinodermata</taxon>
        <taxon>Eleutherozoa</taxon>
        <taxon>Echinozoa</taxon>
        <taxon>Holothuroidea</taxon>
        <taxon>Aspidochirotacea</taxon>
        <taxon>Aspidochirotida</taxon>
        <taxon>Stichopodidae</taxon>
        <taxon>Apostichopus</taxon>
    </lineage>
</organism>
<dbReference type="EMBL" id="MRZV01000367">
    <property type="protein sequence ID" value="PIK51527.1"/>
    <property type="molecule type" value="Genomic_DNA"/>
</dbReference>
<feature type="compositionally biased region" description="Basic and acidic residues" evidence="1">
    <location>
        <begin position="885"/>
        <end position="909"/>
    </location>
</feature>
<feature type="region of interest" description="Disordered" evidence="1">
    <location>
        <begin position="856"/>
        <end position="909"/>
    </location>
</feature>
<feature type="region of interest" description="Disordered" evidence="1">
    <location>
        <begin position="1061"/>
        <end position="1082"/>
    </location>
</feature>
<feature type="compositionally biased region" description="Polar residues" evidence="1">
    <location>
        <begin position="1401"/>
        <end position="1414"/>
    </location>
</feature>
<feature type="compositionally biased region" description="Polar residues" evidence="1">
    <location>
        <begin position="1323"/>
        <end position="1333"/>
    </location>
</feature>
<gene>
    <name evidence="3" type="ORF">BSL78_11554</name>
</gene>
<dbReference type="GO" id="GO:0043161">
    <property type="term" value="P:proteasome-mediated ubiquitin-dependent protein catabolic process"/>
    <property type="evidence" value="ECO:0007669"/>
    <property type="project" value="TreeGrafter"/>
</dbReference>
<evidence type="ECO:0000256" key="1">
    <source>
        <dbReference type="SAM" id="MobiDB-lite"/>
    </source>
</evidence>
<proteinExistence type="predicted"/>
<dbReference type="InterPro" id="IPR050672">
    <property type="entry name" value="FBXO45-Fsn/SPSB_families"/>
</dbReference>
<dbReference type="FunFam" id="2.60.120.920:FF:000015">
    <property type="entry name" value="LOW QUALITY PROTEIN: probable E3 ubiquitin-protein ligase HERC1"/>
    <property type="match status" value="1"/>
</dbReference>
<feature type="compositionally biased region" description="Polar residues" evidence="1">
    <location>
        <begin position="1162"/>
        <end position="1173"/>
    </location>
</feature>
<evidence type="ECO:0000313" key="3">
    <source>
        <dbReference type="EMBL" id="PIK51527.1"/>
    </source>
</evidence>
<dbReference type="PANTHER" id="PTHR12245:SF13">
    <property type="entry name" value="B30.2_SPRY DOMAIN-CONTAINING PROTEIN"/>
    <property type="match status" value="1"/>
</dbReference>
<dbReference type="InterPro" id="IPR003877">
    <property type="entry name" value="SPRY_dom"/>
</dbReference>
<dbReference type="Gene3D" id="2.60.120.920">
    <property type="match status" value="1"/>
</dbReference>
<feature type="compositionally biased region" description="Basic and acidic residues" evidence="1">
    <location>
        <begin position="1110"/>
        <end position="1128"/>
    </location>
</feature>
<feature type="compositionally biased region" description="Acidic residues" evidence="1">
    <location>
        <begin position="1061"/>
        <end position="1080"/>
    </location>
</feature>
<feature type="compositionally biased region" description="Acidic residues" evidence="1">
    <location>
        <begin position="872"/>
        <end position="881"/>
    </location>
</feature>
<feature type="compositionally biased region" description="Low complexity" evidence="1">
    <location>
        <begin position="595"/>
        <end position="608"/>
    </location>
</feature>
<sequence length="1520" mass="167787">MNKICAVSMRVKFEYTRSGRGDPCIHPPHPRTIKGYLKKKRIQIEVRAEELETASVDQVPPPVTSIPEENNLTHQEIHLSYSEASRALIERCIYLLLMVTPATRKEKNDLVKEIDDQHENSSQLQQQQMQQEDPAGSSRGDMSEITSSTDKSKQRVGVPVVSSEDIKSVCSDTYSFVCQGFPEKELSFTKEIAQESPFMLETSSVAMAMARQQCRAEMRLDALNQIFFLLHKNADGKSKPAGESGTSSETAFSSLCLLPSVHLQFMIGLFGLESHVPHTEENDRTTHYMDGLETAKYSTQCQVEAITNSICNLLVTMLAERATDTNTGSQQRLLLAIIFALSVKYKAQDITLAVSSGILSLLADFCHQPATLVKWINPLFGSVGGVMPTQGILQVASMRLIQVLAISTGIYAEKIGEHITESVIDLLKDQLLSLLDAASGHNRSQVTEVFQLQDVEQDKFVAKHGVGERRWTRRQLHKWAQTSLGDFLVFLRRVCGQQLIQQKMGTQEWLNLLMKIIKHTDEGVPIVENNRTRLLAIHLLQYVLPHSPSIDVDCRQKVVDQLLTNISTSMWKEPGAMANQKLSILEARNKKKVTQQDTSAGQQTSSSSGEEEDVSGDEDGIFLHDVVFDAEKMVSCSIEGGNILVHGSGGRGYGLGATVISSGCYQWSFSIVKENKGNEGTCVGVSRFPVCDFSHRTTSDMWLYRAYSGNLYHNGEHSLTLTAFTQGDRITCVLDMEARTLSFGKNGEEPKLAFEEMNATELYPVVMFYSSNPGEKVKICEMQVRGAPRDLYPGDPQCSPTPSLLAEAHVSLIHSLHRHTTWQSTISNCLIDRLSKAGNLWKSMCEGRCGKIIPKGSDMKGHIHDTEKSEENVEAEQEEEGGVQSKEERKESPEEGDNQGKDDKKKDDLDVKDSIVQEEVNDFNSLCDSVWPALAVIGGVDGGLRMGGRCTQKQTGREATLLGIAKAGSHCAKVQWEDGEANISDTHVSNLDAIIPPIFQVNSLQGLEAQHLLDLAHLSGLMERPKPAKKELDKRQEENNKAAIDELEKSLDADIARAMEEDTTQETEATEAGAADEGEDGGLMAQRHRTEMYIAVSKMAPEQEQQRVTSPEERDVGSKHRDTSDVAKTKLSSGSDSHMTPTGASSSSLATNEGTHHHGNQETESGSQPGKEQNLQHRSSDMGLPAEEESLRVALLQTSALKSLNAIFCCSKYAEMLLVPPVAQKRSKSPDSSGEKKKKANSSKDGDKDVEEIGKMMARIMKQLVQKAVIPSPIRRLVSVLELERAQNMLVKMAAEAPWEADLQQRKPVEGTTSSRGRDGSRQDLQAEQCQLDHSSEEVVGGVLSAPPTPSSVPRTTPPFRNWFGRSRHHAFRKSFRALPRALPSPDITPPHSPEFERRSLPSSSSARNMATRRSPSPPPPPIAVPLLEMGFTVRHIRKAMTATGSSGDLDADHINTLATWMLEHPSVEELEEEEDDVRGASAREPPSEVTSSNLTNRDENVTFMIMSSDRSATTYSSEE</sequence>
<dbReference type="CDD" id="cd12881">
    <property type="entry name" value="SPRY_HERC1"/>
    <property type="match status" value="1"/>
</dbReference>
<feature type="domain" description="B30.2/SPRY" evidence="2">
    <location>
        <begin position="594"/>
        <end position="786"/>
    </location>
</feature>
<dbReference type="OrthoDB" id="239701at2759"/>
<name>A0A2G8KU57_STIJA</name>
<feature type="region of interest" description="Disordered" evidence="1">
    <location>
        <begin position="1098"/>
        <end position="1182"/>
    </location>
</feature>
<dbReference type="SMART" id="SM00449">
    <property type="entry name" value="SPRY"/>
    <property type="match status" value="1"/>
</dbReference>
<feature type="compositionally biased region" description="Polar residues" evidence="1">
    <location>
        <begin position="1130"/>
        <end position="1153"/>
    </location>
</feature>
<evidence type="ECO:0000313" key="4">
    <source>
        <dbReference type="Proteomes" id="UP000230750"/>
    </source>
</evidence>
<reference evidence="3 4" key="1">
    <citation type="journal article" date="2017" name="PLoS Biol.">
        <title>The sea cucumber genome provides insights into morphological evolution and visceral regeneration.</title>
        <authorList>
            <person name="Zhang X."/>
            <person name="Sun L."/>
            <person name="Yuan J."/>
            <person name="Sun Y."/>
            <person name="Gao Y."/>
            <person name="Zhang L."/>
            <person name="Li S."/>
            <person name="Dai H."/>
            <person name="Hamel J.F."/>
            <person name="Liu C."/>
            <person name="Yu Y."/>
            <person name="Liu S."/>
            <person name="Lin W."/>
            <person name="Guo K."/>
            <person name="Jin S."/>
            <person name="Xu P."/>
            <person name="Storey K.B."/>
            <person name="Huan P."/>
            <person name="Zhang T."/>
            <person name="Zhou Y."/>
            <person name="Zhang J."/>
            <person name="Lin C."/>
            <person name="Li X."/>
            <person name="Xing L."/>
            <person name="Huo D."/>
            <person name="Sun M."/>
            <person name="Wang L."/>
            <person name="Mercier A."/>
            <person name="Li F."/>
            <person name="Yang H."/>
            <person name="Xiang J."/>
        </authorList>
    </citation>
    <scope>NUCLEOTIDE SEQUENCE [LARGE SCALE GENOMIC DNA]</scope>
    <source>
        <strain evidence="3">Shaxun</strain>
        <tissue evidence="3">Muscle</tissue>
    </source>
</reference>
<dbReference type="InterPro" id="IPR035768">
    <property type="entry name" value="SPRY_HERC1"/>
</dbReference>
<dbReference type="Pfam" id="PF00622">
    <property type="entry name" value="SPRY"/>
    <property type="match status" value="1"/>
</dbReference>
<feature type="region of interest" description="Disordered" evidence="1">
    <location>
        <begin position="1302"/>
        <end position="1335"/>
    </location>
</feature>
<dbReference type="InterPro" id="IPR043136">
    <property type="entry name" value="B30.2/SPRY_sf"/>
</dbReference>
<evidence type="ECO:0000259" key="2">
    <source>
        <dbReference type="PROSITE" id="PS50188"/>
    </source>
</evidence>
<keyword evidence="4" id="KW-1185">Reference proteome</keyword>
<dbReference type="SUPFAM" id="SSF49899">
    <property type="entry name" value="Concanavalin A-like lectins/glucanases"/>
    <property type="match status" value="1"/>
</dbReference>
<dbReference type="InterPro" id="IPR001870">
    <property type="entry name" value="B30.2/SPRY"/>
</dbReference>
<dbReference type="CDD" id="cd14401">
    <property type="entry name" value="UBA_HERC1"/>
    <property type="match status" value="1"/>
</dbReference>
<dbReference type="PANTHER" id="PTHR12245">
    <property type="entry name" value="SPRY DOMAIN CONTAINING SOCS BOX PROTEIN"/>
    <property type="match status" value="1"/>
</dbReference>
<feature type="region of interest" description="Disordered" evidence="1">
    <location>
        <begin position="1469"/>
        <end position="1501"/>
    </location>
</feature>
<feature type="region of interest" description="Disordered" evidence="1">
    <location>
        <begin position="1224"/>
        <end position="1249"/>
    </location>
</feature>
<comment type="caution">
    <text evidence="3">The sequence shown here is derived from an EMBL/GenBank/DDBJ whole genome shotgun (WGS) entry which is preliminary data.</text>
</comment>
<dbReference type="PROSITE" id="PS50188">
    <property type="entry name" value="B302_SPRY"/>
    <property type="match status" value="1"/>
</dbReference>
<feature type="region of interest" description="Disordered" evidence="1">
    <location>
        <begin position="592"/>
        <end position="616"/>
    </location>
</feature>
<dbReference type="Proteomes" id="UP000230750">
    <property type="component" value="Unassembled WGS sequence"/>
</dbReference>
<protein>
    <submittedName>
        <fullName evidence="3">Putative E3 ubiquitin-protein ligase HERC1-like</fullName>
    </submittedName>
</protein>
<dbReference type="InterPro" id="IPR013320">
    <property type="entry name" value="ConA-like_dom_sf"/>
</dbReference>
<accession>A0A2G8KU57</accession>
<feature type="compositionally biased region" description="Basic and acidic residues" evidence="1">
    <location>
        <begin position="857"/>
        <end position="871"/>
    </location>
</feature>
<feature type="region of interest" description="Disordered" evidence="1">
    <location>
        <begin position="1381"/>
        <end position="1425"/>
    </location>
</feature>